<feature type="compositionally biased region" description="Basic residues" evidence="1">
    <location>
        <begin position="236"/>
        <end position="255"/>
    </location>
</feature>
<sequence length="396" mass="41770">MPSLLKDRTSGRFGRLIAGLRPGRAGPLPVQTGFPTSLADLFVKNHGRLKKPSSYASAASKRKKRGGSVSPLPSSPSPSPPTPSPPIPSAAVPPSTQQTPAVPRVEYVCHTRGDGAFGLGLGFLALAGVVSLALLVIWSRTVVAAVTIAAFSLFLLESVRSSSTRRRARPPAATHELDLDGRGYVSPIREVEAAAEEPEPPRRSCSDSDVGTDIPILAVEESSDAGGRDSCDWKPKPKQRSWKRLIPRKLQKGRKSKDAESSGSFRSDSTETEAMVLGGNAKATDSRRGGRSSQADAEADGVTKSSRSSGRLVALDADARYSGGQIEAVDASADLTGVEDVVIGIRFPFVFVVVIVLLGLVGGRLPAVALTVLCSASVSWMQRLTRDGVNLNSEVR</sequence>
<keyword evidence="2" id="KW-0472">Membrane</keyword>
<keyword evidence="2" id="KW-1133">Transmembrane helix</keyword>
<keyword evidence="2" id="KW-0812">Transmembrane</keyword>
<dbReference type="RefSeq" id="XP_003559613.1">
    <property type="nucleotide sequence ID" value="XM_003559565.4"/>
</dbReference>
<dbReference type="PANTHER" id="PTHR36381">
    <property type="entry name" value="ETHYLENE-REGULATED TRANSCRIPT 2 (ERT2)"/>
    <property type="match status" value="1"/>
</dbReference>
<reference evidence="3" key="2">
    <citation type="submission" date="2017-06" db="EMBL/GenBank/DDBJ databases">
        <title>WGS assembly of Brachypodium distachyon.</title>
        <authorList>
            <consortium name="The International Brachypodium Initiative"/>
            <person name="Lucas S."/>
            <person name="Harmon-Smith M."/>
            <person name="Lail K."/>
            <person name="Tice H."/>
            <person name="Grimwood J."/>
            <person name="Bruce D."/>
            <person name="Barry K."/>
            <person name="Shu S."/>
            <person name="Lindquist E."/>
            <person name="Wang M."/>
            <person name="Pitluck S."/>
            <person name="Vogel J.P."/>
            <person name="Garvin D.F."/>
            <person name="Mockler T.C."/>
            <person name="Schmutz J."/>
            <person name="Rokhsar D."/>
            <person name="Bevan M.W."/>
        </authorList>
    </citation>
    <scope>NUCLEOTIDE SEQUENCE</scope>
    <source>
        <strain evidence="3">Bd21</strain>
    </source>
</reference>
<proteinExistence type="predicted"/>
<evidence type="ECO:0000256" key="2">
    <source>
        <dbReference type="SAM" id="Phobius"/>
    </source>
</evidence>
<feature type="compositionally biased region" description="Pro residues" evidence="1">
    <location>
        <begin position="73"/>
        <end position="88"/>
    </location>
</feature>
<dbReference type="GeneID" id="100840973"/>
<feature type="transmembrane region" description="Helical" evidence="2">
    <location>
        <begin position="349"/>
        <end position="378"/>
    </location>
</feature>
<dbReference type="AlphaFoldDB" id="I1GPT0"/>
<evidence type="ECO:0000313" key="4">
    <source>
        <dbReference type="EnsemblPlants" id="KQK13879"/>
    </source>
</evidence>
<dbReference type="EnsemblPlants" id="KQK13879">
    <property type="protein sequence ID" value="KQK13879"/>
    <property type="gene ID" value="BRADI_1g13080v3"/>
</dbReference>
<evidence type="ECO:0000256" key="1">
    <source>
        <dbReference type="SAM" id="MobiDB-lite"/>
    </source>
</evidence>
<dbReference type="eggNOG" id="ENOG502S5YB">
    <property type="taxonomic scope" value="Eukaryota"/>
</dbReference>
<feature type="transmembrane region" description="Helical" evidence="2">
    <location>
        <begin position="142"/>
        <end position="159"/>
    </location>
</feature>
<dbReference type="KEGG" id="bdi:100840973"/>
<feature type="transmembrane region" description="Helical" evidence="2">
    <location>
        <begin position="116"/>
        <end position="136"/>
    </location>
</feature>
<feature type="region of interest" description="Disordered" evidence="1">
    <location>
        <begin position="218"/>
        <end position="304"/>
    </location>
</feature>
<gene>
    <name evidence="4" type="primary">LOC100840973</name>
    <name evidence="3" type="ORF">BRADI_1g13080v3</name>
</gene>
<dbReference type="HOGENOM" id="CLU_042618_1_1_1"/>
<evidence type="ECO:0000313" key="5">
    <source>
        <dbReference type="Proteomes" id="UP000008810"/>
    </source>
</evidence>
<evidence type="ECO:0000313" key="3">
    <source>
        <dbReference type="EMBL" id="KQK13879.1"/>
    </source>
</evidence>
<name>I1GPT0_BRADI</name>
<keyword evidence="5" id="KW-1185">Reference proteome</keyword>
<organism evidence="4">
    <name type="scientific">Brachypodium distachyon</name>
    <name type="common">Purple false brome</name>
    <name type="synonym">Trachynia distachya</name>
    <dbReference type="NCBI Taxonomy" id="15368"/>
    <lineage>
        <taxon>Eukaryota</taxon>
        <taxon>Viridiplantae</taxon>
        <taxon>Streptophyta</taxon>
        <taxon>Embryophyta</taxon>
        <taxon>Tracheophyta</taxon>
        <taxon>Spermatophyta</taxon>
        <taxon>Magnoliopsida</taxon>
        <taxon>Liliopsida</taxon>
        <taxon>Poales</taxon>
        <taxon>Poaceae</taxon>
        <taxon>BOP clade</taxon>
        <taxon>Pooideae</taxon>
        <taxon>Stipodae</taxon>
        <taxon>Brachypodieae</taxon>
        <taxon>Brachypodium</taxon>
    </lineage>
</organism>
<feature type="compositionally biased region" description="Basic and acidic residues" evidence="1">
    <location>
        <begin position="226"/>
        <end position="235"/>
    </location>
</feature>
<dbReference type="Gramene" id="KQK13879">
    <property type="protein sequence ID" value="KQK13879"/>
    <property type="gene ID" value="BRADI_1g13080v3"/>
</dbReference>
<dbReference type="Proteomes" id="UP000008810">
    <property type="component" value="Chromosome 1"/>
</dbReference>
<dbReference type="OrthoDB" id="690172at2759"/>
<dbReference type="OMA" id="FTWWFRI"/>
<dbReference type="EMBL" id="CM000880">
    <property type="protein sequence ID" value="KQK13879.1"/>
    <property type="molecule type" value="Genomic_DNA"/>
</dbReference>
<reference evidence="4" key="3">
    <citation type="submission" date="2018-08" db="UniProtKB">
        <authorList>
            <consortium name="EnsemblPlants"/>
        </authorList>
    </citation>
    <scope>IDENTIFICATION</scope>
    <source>
        <strain evidence="4">cv. Bd21</strain>
    </source>
</reference>
<feature type="region of interest" description="Disordered" evidence="1">
    <location>
        <begin position="52"/>
        <end position="99"/>
    </location>
</feature>
<dbReference type="PANTHER" id="PTHR36381:SF1">
    <property type="entry name" value="ETHYLENE-REGULATED TRANSCRIPT 2 (ERT2)"/>
    <property type="match status" value="1"/>
</dbReference>
<reference evidence="3 4" key="1">
    <citation type="journal article" date="2010" name="Nature">
        <title>Genome sequencing and analysis of the model grass Brachypodium distachyon.</title>
        <authorList>
            <consortium name="International Brachypodium Initiative"/>
        </authorList>
    </citation>
    <scope>NUCLEOTIDE SEQUENCE [LARGE SCALE GENOMIC DNA]</scope>
    <source>
        <strain evidence="3">Bd21</strain>
        <strain evidence="4">cv. Bd21</strain>
    </source>
</reference>
<accession>I1GPT0</accession>
<protein>
    <submittedName>
        <fullName evidence="3 4">Uncharacterized protein</fullName>
    </submittedName>
</protein>